<dbReference type="PANTHER" id="PTHR32099">
    <property type="entry name" value="CYSTEINE-RICH REPEAT SECRETORY PROTEIN"/>
    <property type="match status" value="1"/>
</dbReference>
<keyword evidence="5" id="KW-1185">Reference proteome</keyword>
<reference evidence="4 5" key="1">
    <citation type="journal article" date="2018" name="Mol. Plant">
        <title>The genome of Artemisia annua provides insight into the evolution of Asteraceae family and artemisinin biosynthesis.</title>
        <authorList>
            <person name="Shen Q."/>
            <person name="Zhang L."/>
            <person name="Liao Z."/>
            <person name="Wang S."/>
            <person name="Yan T."/>
            <person name="Shi P."/>
            <person name="Liu M."/>
            <person name="Fu X."/>
            <person name="Pan Q."/>
            <person name="Wang Y."/>
            <person name="Lv Z."/>
            <person name="Lu X."/>
            <person name="Zhang F."/>
            <person name="Jiang W."/>
            <person name="Ma Y."/>
            <person name="Chen M."/>
            <person name="Hao X."/>
            <person name="Li L."/>
            <person name="Tang Y."/>
            <person name="Lv G."/>
            <person name="Zhou Y."/>
            <person name="Sun X."/>
            <person name="Brodelius P.E."/>
            <person name="Rose J.K.C."/>
            <person name="Tang K."/>
        </authorList>
    </citation>
    <scope>NUCLEOTIDE SEQUENCE [LARGE SCALE GENOMIC DNA]</scope>
    <source>
        <strain evidence="5">cv. Huhao1</strain>
        <tissue evidence="4">Leaf</tissue>
    </source>
</reference>
<evidence type="ECO:0000313" key="4">
    <source>
        <dbReference type="EMBL" id="PWA95264.1"/>
    </source>
</evidence>
<keyword evidence="4" id="KW-0808">Transferase</keyword>
<comment type="caution">
    <text evidence="4">The sequence shown here is derived from an EMBL/GenBank/DDBJ whole genome shotgun (WGS) entry which is preliminary data.</text>
</comment>
<dbReference type="EMBL" id="PKPP01000255">
    <property type="protein sequence ID" value="PWA95264.1"/>
    <property type="molecule type" value="Genomic_DNA"/>
</dbReference>
<keyword evidence="1" id="KW-0732">Signal</keyword>
<dbReference type="InterPro" id="IPR038408">
    <property type="entry name" value="GNK2_sf"/>
</dbReference>
<keyword evidence="4" id="KW-0418">Kinase</keyword>
<keyword evidence="4" id="KW-0675">Receptor</keyword>
<feature type="domain" description="Gnk2-homologous" evidence="3">
    <location>
        <begin position="301"/>
        <end position="409"/>
    </location>
</feature>
<dbReference type="AlphaFoldDB" id="A0A2U1QB83"/>
<gene>
    <name evidence="4" type="ORF">CTI12_AA052120</name>
</gene>
<evidence type="ECO:0000259" key="3">
    <source>
        <dbReference type="PROSITE" id="PS51473"/>
    </source>
</evidence>
<dbReference type="InterPro" id="IPR002902">
    <property type="entry name" value="GNK2"/>
</dbReference>
<evidence type="ECO:0000256" key="1">
    <source>
        <dbReference type="ARBA" id="ARBA00022729"/>
    </source>
</evidence>
<dbReference type="Pfam" id="PF01657">
    <property type="entry name" value="Stress-antifung"/>
    <property type="match status" value="2"/>
</dbReference>
<evidence type="ECO:0000313" key="5">
    <source>
        <dbReference type="Proteomes" id="UP000245207"/>
    </source>
</evidence>
<organism evidence="4 5">
    <name type="scientific">Artemisia annua</name>
    <name type="common">Sweet wormwood</name>
    <dbReference type="NCBI Taxonomy" id="35608"/>
    <lineage>
        <taxon>Eukaryota</taxon>
        <taxon>Viridiplantae</taxon>
        <taxon>Streptophyta</taxon>
        <taxon>Embryophyta</taxon>
        <taxon>Tracheophyta</taxon>
        <taxon>Spermatophyta</taxon>
        <taxon>Magnoliopsida</taxon>
        <taxon>eudicotyledons</taxon>
        <taxon>Gunneridae</taxon>
        <taxon>Pentapetalae</taxon>
        <taxon>asterids</taxon>
        <taxon>campanulids</taxon>
        <taxon>Asterales</taxon>
        <taxon>Asteraceae</taxon>
        <taxon>Asteroideae</taxon>
        <taxon>Anthemideae</taxon>
        <taxon>Artemisiinae</taxon>
        <taxon>Artemisia</taxon>
    </lineage>
</organism>
<sequence length="431" mass="48676">MRHMAGASSHTNVYYSIILQGINESLQSSCGNLRENNYDTQLLAADAKLLWTIRFAVDSSEENMSFGARRTGGWSTRNFSTCRNSYPYEKGNKNLKQTLTHESERTQTNRFDCTLQKRRRGGKFSHVYIARENKIVRRIQFDQIAGLLNGVLKFLEDPSLHVNMIILTEKLPMWLVLVFICLFATPTLSQSDFLYRLCEAAANYTTNSTFEKNLDTTLSALSNTNSGFGFFNYSTGQGIDTVYSIALCRGDVNPDVCQRCLNYSIVNLRQGCPNKKEATVYYEHCLLKYSNQTLLGKYQPKQPYLLLWNMKNSSDPDRFNMALRPLLYDLIAKAATGDSRLKFAAGSTPGFDNTTIYGLVQCTPDLISKQCSDCLLDVINKFSNSSYNGRIGGRTLLPMCNFRYETGRFFNESNQAIPPPPSPGMEQCILS</sequence>
<proteinExistence type="predicted"/>
<dbReference type="Proteomes" id="UP000245207">
    <property type="component" value="Unassembled WGS sequence"/>
</dbReference>
<dbReference type="PROSITE" id="PS51473">
    <property type="entry name" value="GNK2"/>
    <property type="match status" value="2"/>
</dbReference>
<dbReference type="OrthoDB" id="1468518at2759"/>
<dbReference type="GO" id="GO:0016301">
    <property type="term" value="F:kinase activity"/>
    <property type="evidence" value="ECO:0007669"/>
    <property type="project" value="UniProtKB-KW"/>
</dbReference>
<dbReference type="PANTHER" id="PTHR32099:SF99">
    <property type="entry name" value="GNK2-LIKE DOMAIN-CONTAINING PROTEIN"/>
    <property type="match status" value="1"/>
</dbReference>
<name>A0A2U1QB83_ARTAN</name>
<accession>A0A2U1QB83</accession>
<dbReference type="CDD" id="cd23509">
    <property type="entry name" value="Gnk2-like"/>
    <property type="match status" value="2"/>
</dbReference>
<evidence type="ECO:0000256" key="2">
    <source>
        <dbReference type="ARBA" id="ARBA00022737"/>
    </source>
</evidence>
<dbReference type="STRING" id="35608.A0A2U1QB83"/>
<feature type="domain" description="Gnk2-homologous" evidence="3">
    <location>
        <begin position="192"/>
        <end position="294"/>
    </location>
</feature>
<dbReference type="FunFam" id="3.30.430.20:FF:000003">
    <property type="entry name" value="Cysteine-rich RLK (RECEPTOR-like protein kinase) 10"/>
    <property type="match status" value="1"/>
</dbReference>
<dbReference type="Gene3D" id="3.30.430.20">
    <property type="entry name" value="Gnk2 domain, C-X8-C-X2-C motif"/>
    <property type="match status" value="2"/>
</dbReference>
<keyword evidence="2" id="KW-0677">Repeat</keyword>
<protein>
    <submittedName>
        <fullName evidence="4">Cysteine-rich RLK (RECEPTOR-like protein kinase) 10</fullName>
    </submittedName>
</protein>
<dbReference type="FunFam" id="3.30.430.20:FF:000002">
    <property type="entry name" value="Cysteine-rich receptor-like protein kinase 10"/>
    <property type="match status" value="1"/>
</dbReference>